<dbReference type="OrthoDB" id="7480128at2759"/>
<keyword evidence="3" id="KW-1185">Reference proteome</keyword>
<feature type="region of interest" description="Disordered" evidence="1">
    <location>
        <begin position="46"/>
        <end position="65"/>
    </location>
</feature>
<feature type="compositionally biased region" description="Basic and acidic residues" evidence="1">
    <location>
        <begin position="46"/>
        <end position="58"/>
    </location>
</feature>
<reference evidence="2 3" key="1">
    <citation type="submission" date="2015-04" db="EMBL/GenBank/DDBJ databases">
        <title>Lasius niger genome sequencing.</title>
        <authorList>
            <person name="Konorov E.A."/>
            <person name="Nikitin M.A."/>
            <person name="Kirill M.V."/>
            <person name="Chang P."/>
        </authorList>
    </citation>
    <scope>NUCLEOTIDE SEQUENCE [LARGE SCALE GENOMIC DNA]</scope>
    <source>
        <tissue evidence="2">Whole</tissue>
    </source>
</reference>
<dbReference type="EMBL" id="LBMM01006137">
    <property type="protein sequence ID" value="KMQ90888.1"/>
    <property type="molecule type" value="Genomic_DNA"/>
</dbReference>
<gene>
    <name evidence="2" type="ORF">RF55_9307</name>
</gene>
<evidence type="ECO:0000313" key="2">
    <source>
        <dbReference type="EMBL" id="KMQ90888.1"/>
    </source>
</evidence>
<dbReference type="Proteomes" id="UP000036403">
    <property type="component" value="Unassembled WGS sequence"/>
</dbReference>
<sequence>MTNKIGQDLSLPAIVEAMLGSEEAWRAMISFCGRVMTQKEIAEREREYARGNEEEKGSMAKSPPEVMQLQFLEGPSIKPEMVAAGVLVGRGRPPNLT</sequence>
<keyword evidence="2" id="KW-0695">RNA-directed DNA polymerase</keyword>
<dbReference type="AlphaFoldDB" id="A0A0J7KKE7"/>
<protein>
    <submittedName>
        <fullName evidence="2">Reverse transcriptase</fullName>
    </submittedName>
</protein>
<keyword evidence="2" id="KW-0548">Nucleotidyltransferase</keyword>
<name>A0A0J7KKE7_LASNI</name>
<organism evidence="2 3">
    <name type="scientific">Lasius niger</name>
    <name type="common">Black garden ant</name>
    <dbReference type="NCBI Taxonomy" id="67767"/>
    <lineage>
        <taxon>Eukaryota</taxon>
        <taxon>Metazoa</taxon>
        <taxon>Ecdysozoa</taxon>
        <taxon>Arthropoda</taxon>
        <taxon>Hexapoda</taxon>
        <taxon>Insecta</taxon>
        <taxon>Pterygota</taxon>
        <taxon>Neoptera</taxon>
        <taxon>Endopterygota</taxon>
        <taxon>Hymenoptera</taxon>
        <taxon>Apocrita</taxon>
        <taxon>Aculeata</taxon>
        <taxon>Formicoidea</taxon>
        <taxon>Formicidae</taxon>
        <taxon>Formicinae</taxon>
        <taxon>Lasius</taxon>
        <taxon>Lasius</taxon>
    </lineage>
</organism>
<comment type="caution">
    <text evidence="2">The sequence shown here is derived from an EMBL/GenBank/DDBJ whole genome shotgun (WGS) entry which is preliminary data.</text>
</comment>
<dbReference type="PaxDb" id="67767-A0A0J7KKE7"/>
<proteinExistence type="predicted"/>
<keyword evidence="2" id="KW-0808">Transferase</keyword>
<accession>A0A0J7KKE7</accession>
<dbReference type="GO" id="GO:0003964">
    <property type="term" value="F:RNA-directed DNA polymerase activity"/>
    <property type="evidence" value="ECO:0007669"/>
    <property type="project" value="UniProtKB-KW"/>
</dbReference>
<evidence type="ECO:0000313" key="3">
    <source>
        <dbReference type="Proteomes" id="UP000036403"/>
    </source>
</evidence>
<evidence type="ECO:0000256" key="1">
    <source>
        <dbReference type="SAM" id="MobiDB-lite"/>
    </source>
</evidence>